<name>A0A1R1PTY6_ZANCU</name>
<sequence>MLKNISLLASFTLLGAECLTIDNTNKSHNDLSENRDFSPKSLKNTWQDEKRNSIEPVSVDTSILNSGKVDISHNGNYAKSEGAMIIYTNDKIFEPTYDEAMRKSAVSDRINCESSKLNNNKHLSKIYCLDDTTEPTNNIPLNYLYQRLCNRATEQDNTQLKQMYCDVQKQNNYGPLSGAKLDGLIEEYLKLVEYTEDPADMAANKPVRDALNSITSAENSDSKNQHSEKISDAVEQQQKSENDQQEKYNNILVEALSAAEEKNPLEQLGSLGTQDTDSELSPNSLTHGNDQVAKIVMIKCALALRSQNKDAKSKFCNSANIASAKAMNLNRILSALCGRAKNFLDYYRLSIYCNEIIQVSDTTPDIVILQAISDENDRVNRRRVAFKDYGTWFDKKARYLNPYLRLCLEASYVHDIGRMQRYCRGIVPRPKKNMHVVHIFRVLCGFGLKSSSNYAISQYCKPLEKVKVEPPPLVKIYGELCKQAKRENNSKATATYCREIVGQPFRIIPRRELEAILCREAFMLGAQSFTTHFCSVADRDMLDSSDKKMVDTYETKCKDAKKSKNASGIEKYCKPDNVNVGSITIPQIKDVYRVHCSLARMSGDSADIRKYCLLGKGVDYTKLDLIITDVYKRLCQHATRKAHNKKAQYCRDLTRKTELPISKDEVIRALCVEAKLRNDRKKMRLYCPIFNSADSQNVYTKMCFEAMLSGDNKNKMLYCHTSSNPKPPLESVERFMCSLAKASKSQADIDNYCPKFTNNSSKLLDIKKIYRQLCAEAKKSRNKAEIEFFCASLENTEIKVPPLKYFYKIQCQNSKLCFDVKGVSLYCVDKNSVNQNDVYFRRCRAAKISGNKVDIKRYCTGLAAGKPSTSQINRILCSIARSRNNVKNIIKYCKNVVTVIVVDKVYSNLCLKAKREKNRRDIKKYCKEPSDIGPNHPPLCEITKMLCIEARIAKDYPKIKKYCRDYKPSEKFYYDTLCRKAKIERNPYNINRYCPRPPNPPLPSYDTNKILCHLGKLQKDKVKIAMFCRPDKNEGLGCSIKKIYKYLCKYAQITKNPSTIKLYCRDISHKDDKLPSIDEIYKILCVIAAIKNDVAAKRKYCRPFIPPTHINKYKQLCEKAKKEKNKADIEKYCPSDISKYPPCSDTNRVLCALAIKGKRYVLAKKYCRDVVDKKHSCKKIKEIFKNLCKKAKEDNDEAAIKYYCGNIDIGDKLPPPDIINNILCEEARLKNDKCRIEKYCDK</sequence>
<dbReference type="AlphaFoldDB" id="A0A1R1PTY6"/>
<gene>
    <name evidence="3" type="ORF">AX774_g2045</name>
</gene>
<feature type="region of interest" description="Disordered" evidence="1">
    <location>
        <begin position="216"/>
        <end position="245"/>
    </location>
</feature>
<evidence type="ECO:0000313" key="3">
    <source>
        <dbReference type="EMBL" id="OMH84430.1"/>
    </source>
</evidence>
<evidence type="ECO:0000256" key="1">
    <source>
        <dbReference type="SAM" id="MobiDB-lite"/>
    </source>
</evidence>
<feature type="signal peptide" evidence="2">
    <location>
        <begin position="1"/>
        <end position="18"/>
    </location>
</feature>
<keyword evidence="2" id="KW-0732">Signal</keyword>
<organism evidence="3 4">
    <name type="scientific">Zancudomyces culisetae</name>
    <name type="common">Gut fungus</name>
    <name type="synonym">Smittium culisetae</name>
    <dbReference type="NCBI Taxonomy" id="1213189"/>
    <lineage>
        <taxon>Eukaryota</taxon>
        <taxon>Fungi</taxon>
        <taxon>Fungi incertae sedis</taxon>
        <taxon>Zoopagomycota</taxon>
        <taxon>Kickxellomycotina</taxon>
        <taxon>Harpellomycetes</taxon>
        <taxon>Harpellales</taxon>
        <taxon>Legeriomycetaceae</taxon>
        <taxon>Zancudomyces</taxon>
    </lineage>
</organism>
<evidence type="ECO:0000256" key="2">
    <source>
        <dbReference type="SAM" id="SignalP"/>
    </source>
</evidence>
<feature type="chain" id="PRO_5012481058" evidence="2">
    <location>
        <begin position="19"/>
        <end position="1242"/>
    </location>
</feature>
<dbReference type="Proteomes" id="UP000188320">
    <property type="component" value="Unassembled WGS sequence"/>
</dbReference>
<proteinExistence type="predicted"/>
<protein>
    <submittedName>
        <fullName evidence="3">Uncharacterized protein</fullName>
    </submittedName>
</protein>
<comment type="caution">
    <text evidence="3">The sequence shown here is derived from an EMBL/GenBank/DDBJ whole genome shotgun (WGS) entry which is preliminary data.</text>
</comment>
<dbReference type="EMBL" id="LSSK01000197">
    <property type="protein sequence ID" value="OMH84430.1"/>
    <property type="molecule type" value="Genomic_DNA"/>
</dbReference>
<feature type="compositionally biased region" description="Basic and acidic residues" evidence="1">
    <location>
        <begin position="220"/>
        <end position="245"/>
    </location>
</feature>
<keyword evidence="4" id="KW-1185">Reference proteome</keyword>
<accession>A0A1R1PTY6</accession>
<evidence type="ECO:0000313" key="4">
    <source>
        <dbReference type="Proteomes" id="UP000188320"/>
    </source>
</evidence>
<reference evidence="4" key="1">
    <citation type="submission" date="2017-01" db="EMBL/GenBank/DDBJ databases">
        <authorList>
            <person name="Wang Y."/>
            <person name="White M."/>
            <person name="Kvist S."/>
            <person name="Moncalvo J.-M."/>
        </authorList>
    </citation>
    <scope>NUCLEOTIDE SEQUENCE [LARGE SCALE GENOMIC DNA]</scope>
    <source>
        <strain evidence="4">COL-18-3</strain>
    </source>
</reference>